<accession>A0ABN1T116</accession>
<dbReference type="Proteomes" id="UP001501072">
    <property type="component" value="Unassembled WGS sequence"/>
</dbReference>
<reference evidence="1 2" key="1">
    <citation type="journal article" date="2019" name="Int. J. Syst. Evol. Microbiol.">
        <title>The Global Catalogue of Microorganisms (GCM) 10K type strain sequencing project: providing services to taxonomists for standard genome sequencing and annotation.</title>
        <authorList>
            <consortium name="The Broad Institute Genomics Platform"/>
            <consortium name="The Broad Institute Genome Sequencing Center for Infectious Disease"/>
            <person name="Wu L."/>
            <person name="Ma J."/>
        </authorList>
    </citation>
    <scope>NUCLEOTIDE SEQUENCE [LARGE SCALE GENOMIC DNA]</scope>
    <source>
        <strain evidence="1 2">JCM 11269</strain>
    </source>
</reference>
<evidence type="ECO:0008006" key="3">
    <source>
        <dbReference type="Google" id="ProtNLM"/>
    </source>
</evidence>
<dbReference type="EMBL" id="BAAAHU010000032">
    <property type="protein sequence ID" value="GAA1011493.1"/>
    <property type="molecule type" value="Genomic_DNA"/>
</dbReference>
<evidence type="ECO:0000313" key="2">
    <source>
        <dbReference type="Proteomes" id="UP001501072"/>
    </source>
</evidence>
<gene>
    <name evidence="1" type="ORF">GCM10009564_32550</name>
</gene>
<organism evidence="1 2">
    <name type="scientific">Streptomyces thermogriseus</name>
    <dbReference type="NCBI Taxonomy" id="75292"/>
    <lineage>
        <taxon>Bacteria</taxon>
        <taxon>Bacillati</taxon>
        <taxon>Actinomycetota</taxon>
        <taxon>Actinomycetes</taxon>
        <taxon>Kitasatosporales</taxon>
        <taxon>Streptomycetaceae</taxon>
        <taxon>Streptomyces</taxon>
    </lineage>
</organism>
<evidence type="ECO:0000313" key="1">
    <source>
        <dbReference type="EMBL" id="GAA1011493.1"/>
    </source>
</evidence>
<comment type="caution">
    <text evidence="1">The sequence shown here is derived from an EMBL/GenBank/DDBJ whole genome shotgun (WGS) entry which is preliminary data.</text>
</comment>
<protein>
    <recommendedName>
        <fullName evidence="3">Helix-turn-helix domain-containing protein</fullName>
    </recommendedName>
</protein>
<dbReference type="RefSeq" id="WP_346073308.1">
    <property type="nucleotide sequence ID" value="NZ_BAAAHU010000032.1"/>
</dbReference>
<proteinExistence type="predicted"/>
<name>A0ABN1T116_9ACTN</name>
<sequence>MKIIDGREYATRDDLARISGYRSATLRNLWADRQANGHPPARKEGRTLHWDRQEWERWFRDYQLRRKGVDRSGDPDEELSPAEQARVLGINISAISHYRDNPPPGWPPPVRTEVLPGGRVREFRTRRQLQKYAASAPRAGAGGRRPVEAQERRVALAAEALAAGPGRKAKEVAAALAERHGGSLSVWQKAVTAARKQG</sequence>
<keyword evidence="2" id="KW-1185">Reference proteome</keyword>